<dbReference type="InterPro" id="IPR011042">
    <property type="entry name" value="6-blade_b-propeller_TolB-like"/>
</dbReference>
<gene>
    <name evidence="2" type="ORF">SAMN04488528_100684</name>
</gene>
<feature type="transmembrane region" description="Helical" evidence="1">
    <location>
        <begin position="412"/>
        <end position="432"/>
    </location>
</feature>
<dbReference type="InterPro" id="IPR011041">
    <property type="entry name" value="Quinoprot_gluc/sorb_DH_b-prop"/>
</dbReference>
<evidence type="ECO:0000313" key="3">
    <source>
        <dbReference type="Proteomes" id="UP000198619"/>
    </source>
</evidence>
<keyword evidence="1" id="KW-1133">Transmembrane helix</keyword>
<feature type="transmembrane region" description="Helical" evidence="1">
    <location>
        <begin position="9"/>
        <end position="30"/>
    </location>
</feature>
<sequence length="434" mass="48573">MKILGKKSIILVAALIIITLIAFLISGVTVDCNMKIKNKNLSYDIKVKGLKDTRDFTIDKDDNYYIAYENKIQKIDKNGKAINLIEKNIFNINSIAYHNNNLYFCSDNNLYSYNLDDNKTRLIMNTIPSVGDYNKCKLLINRNNLYISIGAATNSGVVGEDNQWLNDEPIIHDITPKSVTLRGNQYSGTGTFVPFNTKNIKGELIEGTFPGNSSVVKYDLEQNKGNLFCWGIRNIKGMDFNSEGKVIGAVGGMENRGARPIKGDKDYIYEIKENAWYGWPDYSGGDPVTSPRFIGKNNTKVEFVLENHPTSNPMAPIYQHKSLSTIESLAVDKESILGSKDCIYFYDNDDNTIYSLEKSSVIKTEIEFNKSKNISLKFTGKSLAVLNGEQGIIFEVNNIKNKTPVNPLDKKAIYVVLAVLGVAIVGMAWKVVNR</sequence>
<dbReference type="SUPFAM" id="SSF50952">
    <property type="entry name" value="Soluble quinoprotein glucose dehydrogenase"/>
    <property type="match status" value="1"/>
</dbReference>
<keyword evidence="3" id="KW-1185">Reference proteome</keyword>
<dbReference type="AlphaFoldDB" id="A0A1I0WWI3"/>
<keyword evidence="1" id="KW-0472">Membrane</keyword>
<dbReference type="Proteomes" id="UP000198619">
    <property type="component" value="Unassembled WGS sequence"/>
</dbReference>
<keyword evidence="1" id="KW-0812">Transmembrane</keyword>
<dbReference type="EMBL" id="FOKI01000006">
    <property type="protein sequence ID" value="SFA92528.1"/>
    <property type="molecule type" value="Genomic_DNA"/>
</dbReference>
<dbReference type="OrthoDB" id="9770043at2"/>
<evidence type="ECO:0008006" key="4">
    <source>
        <dbReference type="Google" id="ProtNLM"/>
    </source>
</evidence>
<name>A0A1I0WWI3_9CLOT</name>
<proteinExistence type="predicted"/>
<dbReference type="Gene3D" id="2.120.10.30">
    <property type="entry name" value="TolB, C-terminal domain"/>
    <property type="match status" value="1"/>
</dbReference>
<evidence type="ECO:0000313" key="2">
    <source>
        <dbReference type="EMBL" id="SFA92528.1"/>
    </source>
</evidence>
<organism evidence="2 3">
    <name type="scientific">Clostridium frigidicarnis</name>
    <dbReference type="NCBI Taxonomy" id="84698"/>
    <lineage>
        <taxon>Bacteria</taxon>
        <taxon>Bacillati</taxon>
        <taxon>Bacillota</taxon>
        <taxon>Clostridia</taxon>
        <taxon>Eubacteriales</taxon>
        <taxon>Clostridiaceae</taxon>
        <taxon>Clostridium</taxon>
    </lineage>
</organism>
<evidence type="ECO:0000256" key="1">
    <source>
        <dbReference type="SAM" id="Phobius"/>
    </source>
</evidence>
<dbReference type="STRING" id="84698.SAMN04488528_100684"/>
<dbReference type="RefSeq" id="WP_090039485.1">
    <property type="nucleotide sequence ID" value="NZ_FOKI01000006.1"/>
</dbReference>
<reference evidence="2 3" key="1">
    <citation type="submission" date="2016-10" db="EMBL/GenBank/DDBJ databases">
        <authorList>
            <person name="de Groot N.N."/>
        </authorList>
    </citation>
    <scope>NUCLEOTIDE SEQUENCE [LARGE SCALE GENOMIC DNA]</scope>
    <source>
        <strain evidence="2 3">DSM 12271</strain>
    </source>
</reference>
<protein>
    <recommendedName>
        <fullName evidence="4">Glucose / Sorbosone dehydrogenase</fullName>
    </recommendedName>
</protein>
<accession>A0A1I0WWI3</accession>